<dbReference type="KEGG" id="vg:9926274"/>
<sequence>MEILEPWKALTNGNFMKTKSLFAPYLSLMHAFKIRADDCIEILKESHYTPIDILREYATLKIDGGRQSGKTKAIAEFAADWLHDGGTVWIISTHQRNSEETARRIRACYEKELIHQANPDEAKRMIIMDTVRSFLSNGGSKARGRTLNRILYIIEEPMKLPEMEKFYEAHFKGPFYACVHQSHISGEEMMPLFFVIGMQ</sequence>
<dbReference type="OrthoDB" id="11029at10239"/>
<name>E5DID9_9CAUD</name>
<proteinExistence type="predicted"/>
<dbReference type="Gene3D" id="3.40.50.300">
    <property type="entry name" value="P-loop containing nucleotide triphosphate hydrolases"/>
    <property type="match status" value="1"/>
</dbReference>
<dbReference type="EMBL" id="GU323318">
    <property type="protein sequence ID" value="ADB81624.1"/>
    <property type="molecule type" value="Genomic_DNA"/>
</dbReference>
<gene>
    <name evidence="1" type="primary">vs.8</name>
    <name evidence="1" type="ORF">CC31p128</name>
</gene>
<reference evidence="1 2" key="1">
    <citation type="journal article" date="2010" name="Virol. J.">
        <title>Genomes of the T4-related bacteriophages as windows on microbial genome evolution.</title>
        <authorList>
            <person name="Petrov V.M."/>
            <person name="Ratnayaka S."/>
            <person name="Nolan J.M."/>
            <person name="Miller E.S."/>
            <person name="Karam J.D."/>
        </authorList>
    </citation>
    <scope>NUCLEOTIDE SEQUENCE [LARGE SCALE GENOMIC DNA]</scope>
</reference>
<dbReference type="RefSeq" id="YP_004009986.1">
    <property type="nucleotide sequence ID" value="NC_014662.1"/>
</dbReference>
<dbReference type="GeneID" id="9926274"/>
<evidence type="ECO:0000313" key="2">
    <source>
        <dbReference type="Proteomes" id="UP000008725"/>
    </source>
</evidence>
<dbReference type="Proteomes" id="UP000008725">
    <property type="component" value="Segment"/>
</dbReference>
<accession>E5DID9</accession>
<evidence type="ECO:0000313" key="1">
    <source>
        <dbReference type="EMBL" id="ADB81624.1"/>
    </source>
</evidence>
<keyword evidence="2" id="KW-1185">Reference proteome</keyword>
<dbReference type="InterPro" id="IPR027417">
    <property type="entry name" value="P-loop_NTPase"/>
</dbReference>
<protein>
    <submittedName>
        <fullName evidence="1">Uncharacterized protein vs.8</fullName>
    </submittedName>
</protein>
<organism evidence="1 2">
    <name type="scientific">Enterobacter phage CC31</name>
    <dbReference type="NCBI Taxonomy" id="709484"/>
    <lineage>
        <taxon>Viruses</taxon>
        <taxon>Duplodnaviria</taxon>
        <taxon>Heunggongvirae</taxon>
        <taxon>Uroviricota</taxon>
        <taxon>Caudoviricetes</taxon>
        <taxon>Pantevenvirales</taxon>
        <taxon>Straboviridae</taxon>
        <taxon>Tevenvirinae</taxon>
        <taxon>Karamvirus</taxon>
        <taxon>Karamvirus cc31</taxon>
    </lineage>
</organism>